<organism evidence="3 4">
    <name type="scientific">Dawidia soli</name>
    <dbReference type="NCBI Taxonomy" id="2782352"/>
    <lineage>
        <taxon>Bacteria</taxon>
        <taxon>Pseudomonadati</taxon>
        <taxon>Bacteroidota</taxon>
        <taxon>Cytophagia</taxon>
        <taxon>Cytophagales</taxon>
        <taxon>Chryseotaleaceae</taxon>
        <taxon>Dawidia</taxon>
    </lineage>
</organism>
<dbReference type="CDD" id="cd00371">
    <property type="entry name" value="HMA"/>
    <property type="match status" value="1"/>
</dbReference>
<name>A0AAP2DDX1_9BACT</name>
<reference evidence="3 4" key="1">
    <citation type="submission" date="2021-05" db="EMBL/GenBank/DDBJ databases">
        <title>A Polyphasic approach of four new species of the genus Ohtaekwangia: Ohtaekwangia histidinii sp. nov., Ohtaekwangia cretensis sp. nov., Ohtaekwangia indiensis sp. nov., Ohtaekwangia reichenbachii sp. nov. from diverse environment.</title>
        <authorList>
            <person name="Octaviana S."/>
        </authorList>
    </citation>
    <scope>NUCLEOTIDE SEQUENCE [LARGE SCALE GENOMIC DNA]</scope>
    <source>
        <strain evidence="3 4">PWU37</strain>
    </source>
</reference>
<dbReference type="AlphaFoldDB" id="A0AAP2DDX1"/>
<dbReference type="EMBL" id="JAHESC010000064">
    <property type="protein sequence ID" value="MBT1690391.1"/>
    <property type="molecule type" value="Genomic_DNA"/>
</dbReference>
<proteinExistence type="predicted"/>
<comment type="caution">
    <text evidence="3">The sequence shown here is derived from an EMBL/GenBank/DDBJ whole genome shotgun (WGS) entry which is preliminary data.</text>
</comment>
<protein>
    <submittedName>
        <fullName evidence="3">Heavy-metal-associated domain-containing protein</fullName>
    </submittedName>
</protein>
<dbReference type="PROSITE" id="PS01047">
    <property type="entry name" value="HMA_1"/>
    <property type="match status" value="1"/>
</dbReference>
<keyword evidence="4" id="KW-1185">Reference proteome</keyword>
<evidence type="ECO:0000313" key="3">
    <source>
        <dbReference type="EMBL" id="MBT1690391.1"/>
    </source>
</evidence>
<evidence type="ECO:0000256" key="1">
    <source>
        <dbReference type="ARBA" id="ARBA00022723"/>
    </source>
</evidence>
<dbReference type="Pfam" id="PF00403">
    <property type="entry name" value="HMA"/>
    <property type="match status" value="1"/>
</dbReference>
<evidence type="ECO:0000313" key="4">
    <source>
        <dbReference type="Proteomes" id="UP001319180"/>
    </source>
</evidence>
<keyword evidence="1" id="KW-0479">Metal-binding</keyword>
<dbReference type="InterPro" id="IPR006121">
    <property type="entry name" value="HMA_dom"/>
</dbReference>
<evidence type="ECO:0000259" key="2">
    <source>
        <dbReference type="Pfam" id="PF00403"/>
    </source>
</evidence>
<dbReference type="Proteomes" id="UP001319180">
    <property type="component" value="Unassembled WGS sequence"/>
</dbReference>
<dbReference type="InterPro" id="IPR017969">
    <property type="entry name" value="Heavy-metal-associated_CS"/>
</dbReference>
<sequence>MSTQTFNTNIKCSACVAKVTPYLDEVAGAGNWQVDLSQPTRPLTINSDADARAVQESLQKAGYRAEKAS</sequence>
<feature type="domain" description="HMA" evidence="2">
    <location>
        <begin position="9"/>
        <end position="63"/>
    </location>
</feature>
<accession>A0AAP2DDX1</accession>
<dbReference type="SUPFAM" id="SSF55008">
    <property type="entry name" value="HMA, heavy metal-associated domain"/>
    <property type="match status" value="1"/>
</dbReference>
<dbReference type="Gene3D" id="3.30.70.100">
    <property type="match status" value="1"/>
</dbReference>
<dbReference type="RefSeq" id="WP_254093655.1">
    <property type="nucleotide sequence ID" value="NZ_JAHESC010000064.1"/>
</dbReference>
<gene>
    <name evidence="3" type="ORF">KK078_27745</name>
</gene>
<dbReference type="InterPro" id="IPR036163">
    <property type="entry name" value="HMA_dom_sf"/>
</dbReference>
<dbReference type="GO" id="GO:0046872">
    <property type="term" value="F:metal ion binding"/>
    <property type="evidence" value="ECO:0007669"/>
    <property type="project" value="UniProtKB-KW"/>
</dbReference>